<reference evidence="3" key="1">
    <citation type="submission" date="2016-11" db="EMBL/GenBank/DDBJ databases">
        <title>The genome sequence of Colletotrichum cuscutae.</title>
        <authorList>
            <person name="Baroncelli R."/>
        </authorList>
    </citation>
    <scope>NUCLEOTIDE SEQUENCE</scope>
    <source>
        <strain evidence="3">IMI 304802</strain>
    </source>
</reference>
<feature type="coiled-coil region" evidence="1">
    <location>
        <begin position="158"/>
        <end position="185"/>
    </location>
</feature>
<protein>
    <submittedName>
        <fullName evidence="3">Uncharacterized protein</fullName>
    </submittedName>
</protein>
<evidence type="ECO:0000256" key="2">
    <source>
        <dbReference type="SAM" id="MobiDB-lite"/>
    </source>
</evidence>
<feature type="compositionally biased region" description="Basic and acidic residues" evidence="2">
    <location>
        <begin position="75"/>
        <end position="88"/>
    </location>
</feature>
<sequence length="451" mass="51759">MENYHNSTSDSQGRGTHTHSNTGRRPSIIDTENTPVPERRIVPVDNRRGIVLQKRESGRKPRPGAFEAPSHYSHQRLEVPKPLERITDDYEDLEASEGPSTHRKPKGDIRPPSPVYRQDSEGRGNKRLAEFGSNARSRERRAKGTGIPGAPCKHQQELQEARERISELEDKAVIQERSINNLRELAVAQLASDNSSSFADDKVEWSFRKLFKGDDFQGWIRDYMAVEEDITNHEAIVRTLQQSKVLAYSTQNAETYLRGMRPGFMQAFVEGALVRDLCQKFLSSPFFRYPEHFGCDLQKRANTEAFVEWRLHTYEALERQDGQNPETLRRSDPFRRYAQEFYQSNGSILKSPDQDTLDELTGFYKEFSSLAQRLWKLKTCITVEGLEHPSLKTFSGGDMVAHDLIRNARDCSTTQLDGRPVQVLVRPRIVSRPLRDRSERGVVWSQAVVWV</sequence>
<organism evidence="3 4">
    <name type="scientific">Colletotrichum cuscutae</name>
    <dbReference type="NCBI Taxonomy" id="1209917"/>
    <lineage>
        <taxon>Eukaryota</taxon>
        <taxon>Fungi</taxon>
        <taxon>Dikarya</taxon>
        <taxon>Ascomycota</taxon>
        <taxon>Pezizomycotina</taxon>
        <taxon>Sordariomycetes</taxon>
        <taxon>Hypocreomycetidae</taxon>
        <taxon>Glomerellales</taxon>
        <taxon>Glomerellaceae</taxon>
        <taxon>Colletotrichum</taxon>
        <taxon>Colletotrichum acutatum species complex</taxon>
    </lineage>
</organism>
<keyword evidence="1" id="KW-0175">Coiled coil</keyword>
<feature type="compositionally biased region" description="Basic and acidic residues" evidence="2">
    <location>
        <begin position="37"/>
        <end position="59"/>
    </location>
</feature>
<accession>A0AAI9XZR8</accession>
<dbReference type="EMBL" id="MPDP01000262">
    <property type="protein sequence ID" value="KAK1465440.1"/>
    <property type="molecule type" value="Genomic_DNA"/>
</dbReference>
<evidence type="ECO:0000256" key="1">
    <source>
        <dbReference type="SAM" id="Coils"/>
    </source>
</evidence>
<dbReference type="Proteomes" id="UP001239213">
    <property type="component" value="Unassembled WGS sequence"/>
</dbReference>
<proteinExistence type="predicted"/>
<feature type="compositionally biased region" description="Polar residues" evidence="2">
    <location>
        <begin position="1"/>
        <end position="34"/>
    </location>
</feature>
<feature type="region of interest" description="Disordered" evidence="2">
    <location>
        <begin position="1"/>
        <end position="155"/>
    </location>
</feature>
<comment type="caution">
    <text evidence="3">The sequence shown here is derived from an EMBL/GenBank/DDBJ whole genome shotgun (WGS) entry which is preliminary data.</text>
</comment>
<name>A0AAI9XZR8_9PEZI</name>
<feature type="compositionally biased region" description="Basic and acidic residues" evidence="2">
    <location>
        <begin position="118"/>
        <end position="129"/>
    </location>
</feature>
<evidence type="ECO:0000313" key="4">
    <source>
        <dbReference type="Proteomes" id="UP001239213"/>
    </source>
</evidence>
<gene>
    <name evidence="3" type="ORF">CCUS01_07557</name>
</gene>
<keyword evidence="4" id="KW-1185">Reference proteome</keyword>
<evidence type="ECO:0000313" key="3">
    <source>
        <dbReference type="EMBL" id="KAK1465440.1"/>
    </source>
</evidence>
<dbReference type="AlphaFoldDB" id="A0AAI9XZR8"/>